<feature type="region of interest" description="Disordered" evidence="1">
    <location>
        <begin position="32"/>
        <end position="74"/>
    </location>
</feature>
<dbReference type="EMBL" id="MJEQ01037193">
    <property type="protein sequence ID" value="OIS96820.1"/>
    <property type="molecule type" value="Genomic_DNA"/>
</dbReference>
<comment type="caution">
    <text evidence="2">The sequence shown here is derived from an EMBL/GenBank/DDBJ whole genome shotgun (WGS) entry which is preliminary data.</text>
</comment>
<dbReference type="PANTHER" id="PTHR34780">
    <property type="entry name" value="OS08G0427800 PROTEIN"/>
    <property type="match status" value="1"/>
</dbReference>
<name>A0A1J6HVD0_NICAT</name>
<gene>
    <name evidence="2" type="ORF">A4A49_12489</name>
</gene>
<sequence>MKLRQQEMEQKKGNKEDGVLVHSQVRKIKQETEKINDHPSLQQQQQQAEKKTALGEITGKQQQHRSPLGLALRN</sequence>
<dbReference type="Gramene" id="OIS96820">
    <property type="protein sequence ID" value="OIS96820"/>
    <property type="gene ID" value="A4A49_12489"/>
</dbReference>
<reference evidence="2" key="1">
    <citation type="submission" date="2016-11" db="EMBL/GenBank/DDBJ databases">
        <title>The genome of Nicotiana attenuata.</title>
        <authorList>
            <person name="Xu S."/>
            <person name="Brockmoeller T."/>
            <person name="Gaquerel E."/>
            <person name="Navarro A."/>
            <person name="Kuhl H."/>
            <person name="Gase K."/>
            <person name="Ling Z."/>
            <person name="Zhou W."/>
            <person name="Kreitzer C."/>
            <person name="Stanke M."/>
            <person name="Tang H."/>
            <person name="Lyons E."/>
            <person name="Pandey P."/>
            <person name="Pandey S.P."/>
            <person name="Timmermann B."/>
            <person name="Baldwin I.T."/>
        </authorList>
    </citation>
    <scope>NUCLEOTIDE SEQUENCE [LARGE SCALE GENOMIC DNA]</scope>
    <source>
        <strain evidence="2">UT</strain>
    </source>
</reference>
<dbReference type="Proteomes" id="UP000187609">
    <property type="component" value="Unassembled WGS sequence"/>
</dbReference>
<proteinExistence type="predicted"/>
<evidence type="ECO:0000313" key="2">
    <source>
        <dbReference type="EMBL" id="OIS96820.1"/>
    </source>
</evidence>
<feature type="region of interest" description="Disordered" evidence="1">
    <location>
        <begin position="1"/>
        <end position="20"/>
    </location>
</feature>
<evidence type="ECO:0000256" key="1">
    <source>
        <dbReference type="SAM" id="MobiDB-lite"/>
    </source>
</evidence>
<protein>
    <submittedName>
        <fullName evidence="2">Uncharacterized protein</fullName>
    </submittedName>
</protein>
<dbReference type="PANTHER" id="PTHR34780:SF2">
    <property type="entry name" value="GENOME ASSEMBLY, CHROMOSOME: A02"/>
    <property type="match status" value="1"/>
</dbReference>
<dbReference type="AlphaFoldDB" id="A0A1J6HVD0"/>
<keyword evidence="3" id="KW-1185">Reference proteome</keyword>
<evidence type="ECO:0000313" key="3">
    <source>
        <dbReference type="Proteomes" id="UP000187609"/>
    </source>
</evidence>
<accession>A0A1J6HVD0</accession>
<organism evidence="2 3">
    <name type="scientific">Nicotiana attenuata</name>
    <name type="common">Coyote tobacco</name>
    <dbReference type="NCBI Taxonomy" id="49451"/>
    <lineage>
        <taxon>Eukaryota</taxon>
        <taxon>Viridiplantae</taxon>
        <taxon>Streptophyta</taxon>
        <taxon>Embryophyta</taxon>
        <taxon>Tracheophyta</taxon>
        <taxon>Spermatophyta</taxon>
        <taxon>Magnoliopsida</taxon>
        <taxon>eudicotyledons</taxon>
        <taxon>Gunneridae</taxon>
        <taxon>Pentapetalae</taxon>
        <taxon>asterids</taxon>
        <taxon>lamiids</taxon>
        <taxon>Solanales</taxon>
        <taxon>Solanaceae</taxon>
        <taxon>Nicotianoideae</taxon>
        <taxon>Nicotianeae</taxon>
        <taxon>Nicotiana</taxon>
    </lineage>
</organism>
<feature type="compositionally biased region" description="Basic and acidic residues" evidence="1">
    <location>
        <begin position="1"/>
        <end position="19"/>
    </location>
</feature>